<evidence type="ECO:0000313" key="8">
    <source>
        <dbReference type="Proteomes" id="UP000717996"/>
    </source>
</evidence>
<accession>A0A9P6Y2M9</accession>
<dbReference type="PANTHER" id="PTHR23507:SF1">
    <property type="entry name" value="FI18259P1-RELATED"/>
    <property type="match status" value="1"/>
</dbReference>
<reference evidence="7" key="1">
    <citation type="journal article" date="2020" name="Microb. Genom.">
        <title>Genetic diversity of clinical and environmental Mucorales isolates obtained from an investigation of mucormycosis cases among solid organ transplant recipients.</title>
        <authorList>
            <person name="Nguyen M.H."/>
            <person name="Kaul D."/>
            <person name="Muto C."/>
            <person name="Cheng S.J."/>
            <person name="Richter R.A."/>
            <person name="Bruno V.M."/>
            <person name="Liu G."/>
            <person name="Beyhan S."/>
            <person name="Sundermann A.J."/>
            <person name="Mounaud S."/>
            <person name="Pasculle A.W."/>
            <person name="Nierman W.C."/>
            <person name="Driscoll E."/>
            <person name="Cumbie R."/>
            <person name="Clancy C.J."/>
            <person name="Dupont C.L."/>
        </authorList>
    </citation>
    <scope>NUCLEOTIDE SEQUENCE</scope>
    <source>
        <strain evidence="7">GL16</strain>
    </source>
</reference>
<keyword evidence="4 5" id="KW-0472">Membrane</keyword>
<keyword evidence="3 5" id="KW-1133">Transmembrane helix</keyword>
<feature type="transmembrane region" description="Helical" evidence="5">
    <location>
        <begin position="325"/>
        <end position="347"/>
    </location>
</feature>
<feature type="transmembrane region" description="Helical" evidence="5">
    <location>
        <begin position="225"/>
        <end position="250"/>
    </location>
</feature>
<dbReference type="InterPro" id="IPR020846">
    <property type="entry name" value="MFS_dom"/>
</dbReference>
<dbReference type="PANTHER" id="PTHR23507">
    <property type="entry name" value="ZGC:174356"/>
    <property type="match status" value="1"/>
</dbReference>
<feature type="transmembrane region" description="Helical" evidence="5">
    <location>
        <begin position="359"/>
        <end position="382"/>
    </location>
</feature>
<dbReference type="Pfam" id="PF07690">
    <property type="entry name" value="MFS_1"/>
    <property type="match status" value="1"/>
</dbReference>
<organism evidence="7 8">
    <name type="scientific">Rhizopus oryzae</name>
    <name type="common">Mucormycosis agent</name>
    <name type="synonym">Rhizopus arrhizus var. delemar</name>
    <dbReference type="NCBI Taxonomy" id="64495"/>
    <lineage>
        <taxon>Eukaryota</taxon>
        <taxon>Fungi</taxon>
        <taxon>Fungi incertae sedis</taxon>
        <taxon>Mucoromycota</taxon>
        <taxon>Mucoromycotina</taxon>
        <taxon>Mucoromycetes</taxon>
        <taxon>Mucorales</taxon>
        <taxon>Mucorineae</taxon>
        <taxon>Rhizopodaceae</taxon>
        <taxon>Rhizopus</taxon>
    </lineage>
</organism>
<evidence type="ECO:0000256" key="3">
    <source>
        <dbReference type="ARBA" id="ARBA00022989"/>
    </source>
</evidence>
<evidence type="ECO:0000259" key="6">
    <source>
        <dbReference type="PROSITE" id="PS50850"/>
    </source>
</evidence>
<feature type="transmembrane region" description="Helical" evidence="5">
    <location>
        <begin position="38"/>
        <end position="58"/>
    </location>
</feature>
<evidence type="ECO:0000256" key="5">
    <source>
        <dbReference type="SAM" id="Phobius"/>
    </source>
</evidence>
<feature type="transmembrane region" description="Helical" evidence="5">
    <location>
        <begin position="388"/>
        <end position="412"/>
    </location>
</feature>
<comment type="caution">
    <text evidence="7">The sequence shown here is derived from an EMBL/GenBank/DDBJ whole genome shotgun (WGS) entry which is preliminary data.</text>
</comment>
<name>A0A9P6Y2M9_RHIOR</name>
<feature type="transmembrane region" description="Helical" evidence="5">
    <location>
        <begin position="70"/>
        <end position="89"/>
    </location>
</feature>
<feature type="domain" description="Major facilitator superfamily (MFS) profile" evidence="6">
    <location>
        <begin position="1"/>
        <end position="416"/>
    </location>
</feature>
<protein>
    <recommendedName>
        <fullName evidence="6">Major facilitator superfamily (MFS) profile domain-containing protein</fullName>
    </recommendedName>
</protein>
<dbReference type="Proteomes" id="UP000717996">
    <property type="component" value="Unassembled WGS sequence"/>
</dbReference>
<evidence type="ECO:0000256" key="2">
    <source>
        <dbReference type="ARBA" id="ARBA00022692"/>
    </source>
</evidence>
<feature type="transmembrane region" description="Helical" evidence="5">
    <location>
        <begin position="262"/>
        <end position="284"/>
    </location>
</feature>
<evidence type="ECO:0000256" key="4">
    <source>
        <dbReference type="ARBA" id="ARBA00023136"/>
    </source>
</evidence>
<evidence type="ECO:0000313" key="7">
    <source>
        <dbReference type="EMBL" id="KAG1537940.1"/>
    </source>
</evidence>
<keyword evidence="2 5" id="KW-0812">Transmembrane</keyword>
<gene>
    <name evidence="7" type="ORF">G6F51_010073</name>
</gene>
<feature type="transmembrane region" description="Helical" evidence="5">
    <location>
        <begin position="164"/>
        <end position="184"/>
    </location>
</feature>
<sequence>MMNMPIRYYEERSTDDSDIPLDQCNIPEVQSVVSEAQAVIMFLSCASALLLASYYGVLSDRRGRRCVMQISMLGGVLFYSGIVLTLKFYKTFDVFLLYLGPILRGLLAGESVLFSTANAYLSDCTTASDRTLVFGRMIAAIYLGTTLGPSFSSFLIKQTGTVTHVFYMAILIHIGFFLYVTFVLPESKEAGSDKEKPRQSLWERMNVFSAFAIFYRTPPQHANRWALLILAVIHLVITMLLMPPIILYGMLQFGWTAYEGGLFISLASFTRLLIIVCLVPIIVARWFSVKDIRRTILLDTWLIRAGLTAETVAMIAFGLATTSTAYTITGVLQGFAVLASPSVRSLATVLVDRSELGELWGAMATLEAFANILSQVVINAIYSASVSTMPYLTFFFCAGLAGMAALLAFFIYPTEKISDDQEA</sequence>
<dbReference type="AlphaFoldDB" id="A0A9P6Y2M9"/>
<dbReference type="InterPro" id="IPR036259">
    <property type="entry name" value="MFS_trans_sf"/>
</dbReference>
<dbReference type="Gene3D" id="1.20.1250.20">
    <property type="entry name" value="MFS general substrate transporter like domains"/>
    <property type="match status" value="1"/>
</dbReference>
<feature type="transmembrane region" description="Helical" evidence="5">
    <location>
        <begin position="95"/>
        <end position="121"/>
    </location>
</feature>
<proteinExistence type="predicted"/>
<dbReference type="GO" id="GO:0016020">
    <property type="term" value="C:membrane"/>
    <property type="evidence" value="ECO:0007669"/>
    <property type="project" value="UniProtKB-SubCell"/>
</dbReference>
<dbReference type="OrthoDB" id="3026777at2759"/>
<dbReference type="SUPFAM" id="SSF103473">
    <property type="entry name" value="MFS general substrate transporter"/>
    <property type="match status" value="1"/>
</dbReference>
<comment type="subcellular location">
    <subcellularLocation>
        <location evidence="1">Membrane</location>
        <topology evidence="1">Multi-pass membrane protein</topology>
    </subcellularLocation>
</comment>
<dbReference type="PROSITE" id="PS50850">
    <property type="entry name" value="MFS"/>
    <property type="match status" value="1"/>
</dbReference>
<dbReference type="GO" id="GO:0022857">
    <property type="term" value="F:transmembrane transporter activity"/>
    <property type="evidence" value="ECO:0007669"/>
    <property type="project" value="InterPro"/>
</dbReference>
<feature type="transmembrane region" description="Helical" evidence="5">
    <location>
        <begin position="133"/>
        <end position="152"/>
    </location>
</feature>
<evidence type="ECO:0000256" key="1">
    <source>
        <dbReference type="ARBA" id="ARBA00004141"/>
    </source>
</evidence>
<dbReference type="InterPro" id="IPR011701">
    <property type="entry name" value="MFS"/>
</dbReference>
<dbReference type="EMBL" id="JAANIT010001990">
    <property type="protein sequence ID" value="KAG1537940.1"/>
    <property type="molecule type" value="Genomic_DNA"/>
</dbReference>